<evidence type="ECO:0000313" key="2">
    <source>
        <dbReference type="EMBL" id="MET3574790.1"/>
    </source>
</evidence>
<name>A0ABV2G945_9BACL</name>
<dbReference type="Proteomes" id="UP001549099">
    <property type="component" value="Unassembled WGS sequence"/>
</dbReference>
<keyword evidence="1" id="KW-1133">Transmembrane helix</keyword>
<reference evidence="2 3" key="1">
    <citation type="submission" date="2024-06" db="EMBL/GenBank/DDBJ databases">
        <title>Genomic Encyclopedia of Type Strains, Phase IV (KMG-IV): sequencing the most valuable type-strain genomes for metagenomic binning, comparative biology and taxonomic classification.</title>
        <authorList>
            <person name="Goeker M."/>
        </authorList>
    </citation>
    <scope>NUCLEOTIDE SEQUENCE [LARGE SCALE GENOMIC DNA]</scope>
    <source>
        <strain evidence="2 3">DSM 26128</strain>
    </source>
</reference>
<evidence type="ECO:0000256" key="1">
    <source>
        <dbReference type="SAM" id="Phobius"/>
    </source>
</evidence>
<protein>
    <recommendedName>
        <fullName evidence="4">AI-2E family transporter</fullName>
    </recommendedName>
</protein>
<sequence length="123" mass="13159">MDIILTAVIAAFLLMLIQMHAPGLLPFFLMIFYFLLLAQLTMRLLIPAIRTIAAAGLPAGGLVALLAGSALVFHLSESFSRMMEDAGFGPVGRISHTAAKLLILAAWSEQLLEASRTVIGLLP</sequence>
<keyword evidence="1" id="KW-0812">Transmembrane</keyword>
<dbReference type="RefSeq" id="WP_354195311.1">
    <property type="nucleotide sequence ID" value="NZ_JBEPLW010000002.1"/>
</dbReference>
<evidence type="ECO:0000313" key="3">
    <source>
        <dbReference type="Proteomes" id="UP001549099"/>
    </source>
</evidence>
<proteinExistence type="predicted"/>
<dbReference type="EMBL" id="JBEPLW010000002">
    <property type="protein sequence ID" value="MET3574790.1"/>
    <property type="molecule type" value="Genomic_DNA"/>
</dbReference>
<organism evidence="2 3">
    <name type="scientific">Bhargavaea ullalensis</name>
    <dbReference type="NCBI Taxonomy" id="1265685"/>
    <lineage>
        <taxon>Bacteria</taxon>
        <taxon>Bacillati</taxon>
        <taxon>Bacillota</taxon>
        <taxon>Bacilli</taxon>
        <taxon>Bacillales</taxon>
        <taxon>Caryophanaceae</taxon>
        <taxon>Bhargavaea</taxon>
    </lineage>
</organism>
<evidence type="ECO:0008006" key="4">
    <source>
        <dbReference type="Google" id="ProtNLM"/>
    </source>
</evidence>
<feature type="transmembrane region" description="Helical" evidence="1">
    <location>
        <begin position="53"/>
        <end position="75"/>
    </location>
</feature>
<comment type="caution">
    <text evidence="2">The sequence shown here is derived from an EMBL/GenBank/DDBJ whole genome shotgun (WGS) entry which is preliminary data.</text>
</comment>
<gene>
    <name evidence="2" type="ORF">ABID49_000672</name>
</gene>
<keyword evidence="3" id="KW-1185">Reference proteome</keyword>
<accession>A0ABV2G945</accession>
<keyword evidence="1" id="KW-0472">Membrane</keyword>